<evidence type="ECO:0008006" key="6">
    <source>
        <dbReference type="Google" id="ProtNLM"/>
    </source>
</evidence>
<keyword evidence="5" id="KW-1185">Reference proteome</keyword>
<feature type="coiled-coil region" evidence="1">
    <location>
        <begin position="79"/>
        <end position="106"/>
    </location>
</feature>
<gene>
    <name evidence="4" type="ORF">GCM10010916_00500</name>
</gene>
<feature type="transmembrane region" description="Helical" evidence="3">
    <location>
        <begin position="33"/>
        <end position="54"/>
    </location>
</feature>
<reference evidence="4" key="1">
    <citation type="journal article" date="2014" name="Int. J. Syst. Evol. Microbiol.">
        <title>Complete genome sequence of Corynebacterium casei LMG S-19264T (=DSM 44701T), isolated from a smear-ripened cheese.</title>
        <authorList>
            <consortium name="US DOE Joint Genome Institute (JGI-PGF)"/>
            <person name="Walter F."/>
            <person name="Albersmeier A."/>
            <person name="Kalinowski J."/>
            <person name="Ruckert C."/>
        </authorList>
    </citation>
    <scope>NUCLEOTIDE SEQUENCE</scope>
    <source>
        <strain evidence="4">CGMCC 1.12987</strain>
    </source>
</reference>
<sequence length="244" mass="26536">MAWLSDWLRQIIAVILLAGIIELLLPSSAYQRYIRLVVGMLILLILLSPVLQLLQGDYEGKLTDSFKAWNRSLSSSSEMMGLEQIRQQAQRIKEDQQQQAALLAEKHLAASIEAEVERITGLDLLGMSVKLEKNGRTGDDRIVKANVYLSNMAPEQLTDAQEEEEEIVPVESIAVDVTIPIVNPAEAQSVGHKEGTADTADSKGAADQWLPATDERVRRIAAVLSAGWGIAPGDVRVSAAAAEG</sequence>
<reference evidence="4" key="2">
    <citation type="submission" date="2020-09" db="EMBL/GenBank/DDBJ databases">
        <authorList>
            <person name="Sun Q."/>
            <person name="Zhou Y."/>
        </authorList>
    </citation>
    <scope>NUCLEOTIDE SEQUENCE</scope>
    <source>
        <strain evidence="4">CGMCC 1.12987</strain>
    </source>
</reference>
<dbReference type="Proteomes" id="UP000644756">
    <property type="component" value="Unassembled WGS sequence"/>
</dbReference>
<evidence type="ECO:0000313" key="4">
    <source>
        <dbReference type="EMBL" id="GGF87032.1"/>
    </source>
</evidence>
<keyword evidence="1" id="KW-0175">Coiled coil</keyword>
<organism evidence="4 5">
    <name type="scientific">Paenibacillus abyssi</name>
    <dbReference type="NCBI Taxonomy" id="1340531"/>
    <lineage>
        <taxon>Bacteria</taxon>
        <taxon>Bacillati</taxon>
        <taxon>Bacillota</taxon>
        <taxon>Bacilli</taxon>
        <taxon>Bacillales</taxon>
        <taxon>Paenibacillaceae</taxon>
        <taxon>Paenibacillus</taxon>
    </lineage>
</organism>
<dbReference type="EMBL" id="BMGR01000001">
    <property type="protein sequence ID" value="GGF87032.1"/>
    <property type="molecule type" value="Genomic_DNA"/>
</dbReference>
<comment type="caution">
    <text evidence="4">The sequence shown here is derived from an EMBL/GenBank/DDBJ whole genome shotgun (WGS) entry which is preliminary data.</text>
</comment>
<protein>
    <recommendedName>
        <fullName evidence="6">Stage III sporulation protein AF</fullName>
    </recommendedName>
</protein>
<evidence type="ECO:0000256" key="2">
    <source>
        <dbReference type="SAM" id="MobiDB-lite"/>
    </source>
</evidence>
<keyword evidence="3" id="KW-1133">Transmembrane helix</keyword>
<accession>A0A917FL70</accession>
<dbReference type="AlphaFoldDB" id="A0A917FL70"/>
<evidence type="ECO:0000256" key="3">
    <source>
        <dbReference type="SAM" id="Phobius"/>
    </source>
</evidence>
<feature type="region of interest" description="Disordered" evidence="2">
    <location>
        <begin position="186"/>
        <end position="209"/>
    </location>
</feature>
<keyword evidence="3" id="KW-0472">Membrane</keyword>
<dbReference type="RefSeq" id="WP_188527872.1">
    <property type="nucleotide sequence ID" value="NZ_BMGR01000001.1"/>
</dbReference>
<feature type="transmembrane region" description="Helical" evidence="3">
    <location>
        <begin position="7"/>
        <end position="27"/>
    </location>
</feature>
<name>A0A917FL70_9BACL</name>
<keyword evidence="3" id="KW-0812">Transmembrane</keyword>
<proteinExistence type="predicted"/>
<dbReference type="NCBIfam" id="TIGR02896">
    <property type="entry name" value="spore_III_AF"/>
    <property type="match status" value="1"/>
</dbReference>
<evidence type="ECO:0000256" key="1">
    <source>
        <dbReference type="SAM" id="Coils"/>
    </source>
</evidence>
<evidence type="ECO:0000313" key="5">
    <source>
        <dbReference type="Proteomes" id="UP000644756"/>
    </source>
</evidence>
<dbReference type="InterPro" id="IPR014245">
    <property type="entry name" value="Spore_III_AF"/>
</dbReference>
<dbReference type="Pfam" id="PF09581">
    <property type="entry name" value="Spore_III_AF"/>
    <property type="match status" value="1"/>
</dbReference>